<accession>A0ABZ1IKC4</accession>
<dbReference type="SUPFAM" id="SSF53474">
    <property type="entry name" value="alpha/beta-Hydrolases"/>
    <property type="match status" value="1"/>
</dbReference>
<dbReference type="InterPro" id="IPR029058">
    <property type="entry name" value="AB_hydrolase_fold"/>
</dbReference>
<sequence>MPDLTMRDGTRLHVRDEGTGPTLLLLPGWGVSTWWFRKQFETLTGSFRVVSYDPRGQGESDKTTRGQRTARLAADLAEVVAWTGDEPVHLVAWSGGGSTALQYVELFGTDRLRTLTLVGAGPKLLKSDGWDLGFADLDGLLGWVGLVGSDFGAAAESLLPAFFAAPLSDEDREATLAEMRRCDQAAMALASWDFIIQDYRDVLDLIKIPTLVITGEADVAIPAGNGAYLHERIAGSQLEIVENAAHCPFLEQPERFDAALRKFLDA</sequence>
<evidence type="ECO:0000259" key="2">
    <source>
        <dbReference type="Pfam" id="PF00561"/>
    </source>
</evidence>
<dbReference type="Proteomes" id="UP001330812">
    <property type="component" value="Chromosome"/>
</dbReference>
<organism evidence="3 4">
    <name type="scientific">Amycolatopsis rhabdoformis</name>
    <dbReference type="NCBI Taxonomy" id="1448059"/>
    <lineage>
        <taxon>Bacteria</taxon>
        <taxon>Bacillati</taxon>
        <taxon>Actinomycetota</taxon>
        <taxon>Actinomycetes</taxon>
        <taxon>Pseudonocardiales</taxon>
        <taxon>Pseudonocardiaceae</taxon>
        <taxon>Amycolatopsis</taxon>
    </lineage>
</organism>
<dbReference type="PANTHER" id="PTHR43798">
    <property type="entry name" value="MONOACYLGLYCEROL LIPASE"/>
    <property type="match status" value="1"/>
</dbReference>
<keyword evidence="4" id="KW-1185">Reference proteome</keyword>
<dbReference type="EMBL" id="CP142149">
    <property type="protein sequence ID" value="WSE34221.1"/>
    <property type="molecule type" value="Genomic_DNA"/>
</dbReference>
<evidence type="ECO:0000313" key="4">
    <source>
        <dbReference type="Proteomes" id="UP001330812"/>
    </source>
</evidence>
<dbReference type="InterPro" id="IPR050266">
    <property type="entry name" value="AB_hydrolase_sf"/>
</dbReference>
<dbReference type="PRINTS" id="PR00111">
    <property type="entry name" value="ABHYDROLASE"/>
</dbReference>
<feature type="domain" description="AB hydrolase-1" evidence="2">
    <location>
        <begin position="21"/>
        <end position="253"/>
    </location>
</feature>
<proteinExistence type="predicted"/>
<reference evidence="3 4" key="1">
    <citation type="journal article" date="2015" name="Int. J. Syst. Evol. Microbiol.">
        <title>Amycolatopsis rhabdoformis sp. nov., an actinomycete isolated from a tropical forest soil.</title>
        <authorList>
            <person name="Souza W.R."/>
            <person name="Silva R.E."/>
            <person name="Goodfellow M."/>
            <person name="Busarakam K."/>
            <person name="Figueiro F.S."/>
            <person name="Ferreira D."/>
            <person name="Rodrigues-Filho E."/>
            <person name="Moraes L.A.B."/>
            <person name="Zucchi T.D."/>
        </authorList>
    </citation>
    <scope>NUCLEOTIDE SEQUENCE [LARGE SCALE GENOMIC DNA]</scope>
    <source>
        <strain evidence="3 4">NCIMB 14900</strain>
    </source>
</reference>
<evidence type="ECO:0000256" key="1">
    <source>
        <dbReference type="ARBA" id="ARBA00022801"/>
    </source>
</evidence>
<dbReference type="GO" id="GO:0016787">
    <property type="term" value="F:hydrolase activity"/>
    <property type="evidence" value="ECO:0007669"/>
    <property type="project" value="UniProtKB-KW"/>
</dbReference>
<evidence type="ECO:0000313" key="3">
    <source>
        <dbReference type="EMBL" id="WSE34221.1"/>
    </source>
</evidence>
<gene>
    <name evidence="3" type="ORF">VSH64_19300</name>
</gene>
<dbReference type="Pfam" id="PF00561">
    <property type="entry name" value="Abhydrolase_1"/>
    <property type="match status" value="1"/>
</dbReference>
<protein>
    <submittedName>
        <fullName evidence="3">Alpha/beta hydrolase</fullName>
    </submittedName>
</protein>
<name>A0ABZ1IKC4_9PSEU</name>
<dbReference type="Gene3D" id="3.40.50.1820">
    <property type="entry name" value="alpha/beta hydrolase"/>
    <property type="match status" value="1"/>
</dbReference>
<dbReference type="PRINTS" id="PR00412">
    <property type="entry name" value="EPOXHYDRLASE"/>
</dbReference>
<dbReference type="PANTHER" id="PTHR43798:SF31">
    <property type="entry name" value="AB HYDROLASE SUPERFAMILY PROTEIN YCLE"/>
    <property type="match status" value="1"/>
</dbReference>
<keyword evidence="1 3" id="KW-0378">Hydrolase</keyword>
<dbReference type="RefSeq" id="WP_326837019.1">
    <property type="nucleotide sequence ID" value="NZ_CP142149.1"/>
</dbReference>
<dbReference type="InterPro" id="IPR000073">
    <property type="entry name" value="AB_hydrolase_1"/>
</dbReference>
<dbReference type="InterPro" id="IPR000639">
    <property type="entry name" value="Epox_hydrolase-like"/>
</dbReference>